<organism evidence="2 3">
    <name type="scientific">Polyporus arcularius HHB13444</name>
    <dbReference type="NCBI Taxonomy" id="1314778"/>
    <lineage>
        <taxon>Eukaryota</taxon>
        <taxon>Fungi</taxon>
        <taxon>Dikarya</taxon>
        <taxon>Basidiomycota</taxon>
        <taxon>Agaricomycotina</taxon>
        <taxon>Agaricomycetes</taxon>
        <taxon>Polyporales</taxon>
        <taxon>Polyporaceae</taxon>
        <taxon>Polyporus</taxon>
    </lineage>
</organism>
<accession>A0A5C3NSH4</accession>
<evidence type="ECO:0000313" key="2">
    <source>
        <dbReference type="EMBL" id="TFK79517.1"/>
    </source>
</evidence>
<name>A0A5C3NSH4_9APHY</name>
<feature type="region of interest" description="Disordered" evidence="1">
    <location>
        <begin position="53"/>
        <end position="79"/>
    </location>
</feature>
<reference evidence="2 3" key="1">
    <citation type="journal article" date="2019" name="Nat. Ecol. Evol.">
        <title>Megaphylogeny resolves global patterns of mushroom evolution.</title>
        <authorList>
            <person name="Varga T."/>
            <person name="Krizsan K."/>
            <person name="Foldi C."/>
            <person name="Dima B."/>
            <person name="Sanchez-Garcia M."/>
            <person name="Sanchez-Ramirez S."/>
            <person name="Szollosi G.J."/>
            <person name="Szarkandi J.G."/>
            <person name="Papp V."/>
            <person name="Albert L."/>
            <person name="Andreopoulos W."/>
            <person name="Angelini C."/>
            <person name="Antonin V."/>
            <person name="Barry K.W."/>
            <person name="Bougher N.L."/>
            <person name="Buchanan P."/>
            <person name="Buyck B."/>
            <person name="Bense V."/>
            <person name="Catcheside P."/>
            <person name="Chovatia M."/>
            <person name="Cooper J."/>
            <person name="Damon W."/>
            <person name="Desjardin D."/>
            <person name="Finy P."/>
            <person name="Geml J."/>
            <person name="Haridas S."/>
            <person name="Hughes K."/>
            <person name="Justo A."/>
            <person name="Karasinski D."/>
            <person name="Kautmanova I."/>
            <person name="Kiss B."/>
            <person name="Kocsube S."/>
            <person name="Kotiranta H."/>
            <person name="LaButti K.M."/>
            <person name="Lechner B.E."/>
            <person name="Liimatainen K."/>
            <person name="Lipzen A."/>
            <person name="Lukacs Z."/>
            <person name="Mihaltcheva S."/>
            <person name="Morgado L.N."/>
            <person name="Niskanen T."/>
            <person name="Noordeloos M.E."/>
            <person name="Ohm R.A."/>
            <person name="Ortiz-Santana B."/>
            <person name="Ovrebo C."/>
            <person name="Racz N."/>
            <person name="Riley R."/>
            <person name="Savchenko A."/>
            <person name="Shiryaev A."/>
            <person name="Soop K."/>
            <person name="Spirin V."/>
            <person name="Szebenyi C."/>
            <person name="Tomsovsky M."/>
            <person name="Tulloss R.E."/>
            <person name="Uehling J."/>
            <person name="Grigoriev I.V."/>
            <person name="Vagvolgyi C."/>
            <person name="Papp T."/>
            <person name="Martin F.M."/>
            <person name="Miettinen O."/>
            <person name="Hibbett D.S."/>
            <person name="Nagy L.G."/>
        </authorList>
    </citation>
    <scope>NUCLEOTIDE SEQUENCE [LARGE SCALE GENOMIC DNA]</scope>
    <source>
        <strain evidence="2 3">HHB13444</strain>
    </source>
</reference>
<dbReference type="AlphaFoldDB" id="A0A5C3NSH4"/>
<protein>
    <submittedName>
        <fullName evidence="2">Uncharacterized protein</fullName>
    </submittedName>
</protein>
<feature type="compositionally biased region" description="Polar residues" evidence="1">
    <location>
        <begin position="56"/>
        <end position="65"/>
    </location>
</feature>
<dbReference type="InParanoid" id="A0A5C3NSH4"/>
<dbReference type="Proteomes" id="UP000308197">
    <property type="component" value="Unassembled WGS sequence"/>
</dbReference>
<evidence type="ECO:0000313" key="3">
    <source>
        <dbReference type="Proteomes" id="UP000308197"/>
    </source>
</evidence>
<evidence type="ECO:0000256" key="1">
    <source>
        <dbReference type="SAM" id="MobiDB-lite"/>
    </source>
</evidence>
<gene>
    <name evidence="2" type="ORF">K466DRAFT_14051</name>
</gene>
<keyword evidence="3" id="KW-1185">Reference proteome</keyword>
<proteinExistence type="predicted"/>
<dbReference type="EMBL" id="ML212009">
    <property type="protein sequence ID" value="TFK79517.1"/>
    <property type="molecule type" value="Genomic_DNA"/>
</dbReference>
<sequence length="185" mass="20361">MLSSRELPLAPRSRPRRALLCQLLASGHARAPSTPARHVRPLNALKFPPACLSHASHASPSTQASRDAHAARPSRQSRPSCYLVQDTAELAHSLKLLPPACVRGMHRVAHTLVPRARLATHQTLSRTPRPPCLCPVPTPARLRSSSQRVPSVLSSLRTLLHRSHQLLHAALMNSRPAWRTRARNP</sequence>